<sequence>MPSYDCFPFFAEKDWSFCGRKSLEFLRERSALSSEKWGFLTTVSEHTIQSGCFYVCIVQAALIATGAPENLVEVIIGFDETGEALVSSVDKIIFVGSPCVGRTTLVNDALDKRAKIAGRVSVRNIGECTVDQYFPPTVIINVNHTMKLMQEEAFGPIMAMMKFSSDEEAIELANDS</sequence>
<name>A0AAD1ZD93_9LAMI</name>
<dbReference type="InterPro" id="IPR015590">
    <property type="entry name" value="Aldehyde_DH_dom"/>
</dbReference>
<evidence type="ECO:0000313" key="3">
    <source>
        <dbReference type="Proteomes" id="UP000834106"/>
    </source>
</evidence>
<reference evidence="2" key="1">
    <citation type="submission" date="2023-05" db="EMBL/GenBank/DDBJ databases">
        <authorList>
            <person name="Huff M."/>
        </authorList>
    </citation>
    <scope>NUCLEOTIDE SEQUENCE</scope>
</reference>
<keyword evidence="3" id="KW-1185">Reference proteome</keyword>
<dbReference type="Proteomes" id="UP000834106">
    <property type="component" value="Chromosome 8"/>
</dbReference>
<dbReference type="Pfam" id="PF00171">
    <property type="entry name" value="Aldedh"/>
    <property type="match status" value="1"/>
</dbReference>
<dbReference type="Gene3D" id="3.40.309.10">
    <property type="entry name" value="Aldehyde Dehydrogenase, Chain A, domain 2"/>
    <property type="match status" value="1"/>
</dbReference>
<organism evidence="2 3">
    <name type="scientific">Fraxinus pennsylvanica</name>
    <dbReference type="NCBI Taxonomy" id="56036"/>
    <lineage>
        <taxon>Eukaryota</taxon>
        <taxon>Viridiplantae</taxon>
        <taxon>Streptophyta</taxon>
        <taxon>Embryophyta</taxon>
        <taxon>Tracheophyta</taxon>
        <taxon>Spermatophyta</taxon>
        <taxon>Magnoliopsida</taxon>
        <taxon>eudicotyledons</taxon>
        <taxon>Gunneridae</taxon>
        <taxon>Pentapetalae</taxon>
        <taxon>asterids</taxon>
        <taxon>lamiids</taxon>
        <taxon>Lamiales</taxon>
        <taxon>Oleaceae</taxon>
        <taxon>Oleeae</taxon>
        <taxon>Fraxinus</taxon>
    </lineage>
</organism>
<dbReference type="InterPro" id="IPR016163">
    <property type="entry name" value="Ald_DH_C"/>
</dbReference>
<gene>
    <name evidence="2" type="ORF">FPE_LOCUS13246</name>
</gene>
<dbReference type="InterPro" id="IPR016161">
    <property type="entry name" value="Ald_DH/histidinol_DH"/>
</dbReference>
<proteinExistence type="predicted"/>
<accession>A0AAD1ZD93</accession>
<evidence type="ECO:0000259" key="1">
    <source>
        <dbReference type="Pfam" id="PF00171"/>
    </source>
</evidence>
<dbReference type="SUPFAM" id="SSF53720">
    <property type="entry name" value="ALDH-like"/>
    <property type="match status" value="1"/>
</dbReference>
<dbReference type="EMBL" id="OU503043">
    <property type="protein sequence ID" value="CAI9765816.1"/>
    <property type="molecule type" value="Genomic_DNA"/>
</dbReference>
<dbReference type="GO" id="GO:0016620">
    <property type="term" value="F:oxidoreductase activity, acting on the aldehyde or oxo group of donors, NAD or NADP as acceptor"/>
    <property type="evidence" value="ECO:0007669"/>
    <property type="project" value="InterPro"/>
</dbReference>
<dbReference type="PANTHER" id="PTHR11699">
    <property type="entry name" value="ALDEHYDE DEHYDROGENASE-RELATED"/>
    <property type="match status" value="1"/>
</dbReference>
<protein>
    <recommendedName>
        <fullName evidence="1">Aldehyde dehydrogenase domain-containing protein</fullName>
    </recommendedName>
</protein>
<dbReference type="InterPro" id="IPR016162">
    <property type="entry name" value="Ald_DH_N"/>
</dbReference>
<evidence type="ECO:0000313" key="2">
    <source>
        <dbReference type="EMBL" id="CAI9765816.1"/>
    </source>
</evidence>
<dbReference type="Gene3D" id="3.40.605.10">
    <property type="entry name" value="Aldehyde Dehydrogenase, Chain A, domain 1"/>
    <property type="match status" value="1"/>
</dbReference>
<feature type="domain" description="Aldehyde dehydrogenase" evidence="1">
    <location>
        <begin position="106"/>
        <end position="176"/>
    </location>
</feature>
<dbReference type="AlphaFoldDB" id="A0AAD1ZD93"/>